<evidence type="ECO:0000313" key="2">
    <source>
        <dbReference type="Proteomes" id="UP001345219"/>
    </source>
</evidence>
<organism evidence="1 2">
    <name type="scientific">Trapa incisa</name>
    <dbReference type="NCBI Taxonomy" id="236973"/>
    <lineage>
        <taxon>Eukaryota</taxon>
        <taxon>Viridiplantae</taxon>
        <taxon>Streptophyta</taxon>
        <taxon>Embryophyta</taxon>
        <taxon>Tracheophyta</taxon>
        <taxon>Spermatophyta</taxon>
        <taxon>Magnoliopsida</taxon>
        <taxon>eudicotyledons</taxon>
        <taxon>Gunneridae</taxon>
        <taxon>Pentapetalae</taxon>
        <taxon>rosids</taxon>
        <taxon>malvids</taxon>
        <taxon>Myrtales</taxon>
        <taxon>Lythraceae</taxon>
        <taxon>Trapa</taxon>
    </lineage>
</organism>
<keyword evidence="2" id="KW-1185">Reference proteome</keyword>
<gene>
    <name evidence="1" type="ORF">SAY87_003478</name>
</gene>
<evidence type="ECO:0000313" key="1">
    <source>
        <dbReference type="EMBL" id="KAK4768337.1"/>
    </source>
</evidence>
<dbReference type="PANTHER" id="PTHR35101">
    <property type="entry name" value="OS02G0162600 PROTEIN"/>
    <property type="match status" value="1"/>
</dbReference>
<dbReference type="Proteomes" id="UP001345219">
    <property type="component" value="Chromosome 3"/>
</dbReference>
<dbReference type="PANTHER" id="PTHR35101:SF12">
    <property type="entry name" value="OS02G0162600 PROTEIN"/>
    <property type="match status" value="1"/>
</dbReference>
<sequence length="83" mass="8692">MANSRLARFVMEAVPPQFVSVMRRQTSKNVLDTIAEEETRSLDSGGSGGSSYGSLSFFSGRKGEAVAVSLPYNSSSATLAAAV</sequence>
<accession>A0AAN7KSM1</accession>
<comment type="caution">
    <text evidence="1">The sequence shown here is derived from an EMBL/GenBank/DDBJ whole genome shotgun (WGS) entry which is preliminary data.</text>
</comment>
<dbReference type="EMBL" id="JAXIOK010000006">
    <property type="protein sequence ID" value="KAK4768337.1"/>
    <property type="molecule type" value="Genomic_DNA"/>
</dbReference>
<dbReference type="AlphaFoldDB" id="A0AAN7KSM1"/>
<reference evidence="1 2" key="1">
    <citation type="journal article" date="2023" name="Hortic Res">
        <title>Pangenome of water caltrop reveals structural variations and asymmetric subgenome divergence after allopolyploidization.</title>
        <authorList>
            <person name="Zhang X."/>
            <person name="Chen Y."/>
            <person name="Wang L."/>
            <person name="Yuan Y."/>
            <person name="Fang M."/>
            <person name="Shi L."/>
            <person name="Lu R."/>
            <person name="Comes H.P."/>
            <person name="Ma Y."/>
            <person name="Chen Y."/>
            <person name="Huang G."/>
            <person name="Zhou Y."/>
            <person name="Zheng Z."/>
            <person name="Qiu Y."/>
        </authorList>
    </citation>
    <scope>NUCLEOTIDE SEQUENCE [LARGE SCALE GENOMIC DNA]</scope>
    <source>
        <tissue evidence="1">Roots</tissue>
    </source>
</reference>
<proteinExistence type="predicted"/>
<name>A0AAN7KSM1_9MYRT</name>
<protein>
    <submittedName>
        <fullName evidence="1">Uncharacterized protein</fullName>
    </submittedName>
</protein>